<feature type="compositionally biased region" description="Basic and acidic residues" evidence="1">
    <location>
        <begin position="119"/>
        <end position="128"/>
    </location>
</feature>
<dbReference type="AlphaFoldDB" id="A0A9Q0I9V8"/>
<feature type="region of interest" description="Disordered" evidence="1">
    <location>
        <begin position="1"/>
        <end position="31"/>
    </location>
</feature>
<evidence type="ECO:0000313" key="2">
    <source>
        <dbReference type="EMBL" id="KAJ3592527.1"/>
    </source>
</evidence>
<proteinExistence type="predicted"/>
<sequence>MTSPTFKDPSGPPAKLDLRRTVPDYKEPCGGPVLPGDVGPCLTHDINTISIEPGTRGPWNQSPDQRPMESDLGPEAHGIRALTRGPWSQSPDQRPMESDPGPEAHGIRALTRGPWSQTRDQRPMESEP</sequence>
<gene>
    <name evidence="2" type="ORF">NHX12_007654</name>
</gene>
<feature type="region of interest" description="Disordered" evidence="1">
    <location>
        <begin position="48"/>
        <end position="128"/>
    </location>
</feature>
<keyword evidence="3" id="KW-1185">Reference proteome</keyword>
<name>A0A9Q0I9V8_9TELE</name>
<organism evidence="2 3">
    <name type="scientific">Muraenolepis orangiensis</name>
    <name type="common">Patagonian moray cod</name>
    <dbReference type="NCBI Taxonomy" id="630683"/>
    <lineage>
        <taxon>Eukaryota</taxon>
        <taxon>Metazoa</taxon>
        <taxon>Chordata</taxon>
        <taxon>Craniata</taxon>
        <taxon>Vertebrata</taxon>
        <taxon>Euteleostomi</taxon>
        <taxon>Actinopterygii</taxon>
        <taxon>Neopterygii</taxon>
        <taxon>Teleostei</taxon>
        <taxon>Neoteleostei</taxon>
        <taxon>Acanthomorphata</taxon>
        <taxon>Zeiogadaria</taxon>
        <taxon>Gadariae</taxon>
        <taxon>Gadiformes</taxon>
        <taxon>Muraenolepidoidei</taxon>
        <taxon>Muraenolepididae</taxon>
        <taxon>Muraenolepis</taxon>
    </lineage>
</organism>
<feature type="compositionally biased region" description="Basic and acidic residues" evidence="1">
    <location>
        <begin position="16"/>
        <end position="27"/>
    </location>
</feature>
<comment type="caution">
    <text evidence="2">The sequence shown here is derived from an EMBL/GenBank/DDBJ whole genome shotgun (WGS) entry which is preliminary data.</text>
</comment>
<protein>
    <submittedName>
        <fullName evidence="2">Uncharacterized protein</fullName>
    </submittedName>
</protein>
<reference evidence="2" key="1">
    <citation type="submission" date="2022-07" db="EMBL/GenBank/DDBJ databases">
        <title>Chromosome-level genome of Muraenolepis orangiensis.</title>
        <authorList>
            <person name="Kim J."/>
        </authorList>
    </citation>
    <scope>NUCLEOTIDE SEQUENCE</scope>
    <source>
        <strain evidence="2">KU_S4_2022</strain>
        <tissue evidence="2">Muscle</tissue>
    </source>
</reference>
<dbReference type="EMBL" id="JANIIK010000113">
    <property type="protein sequence ID" value="KAJ3592527.1"/>
    <property type="molecule type" value="Genomic_DNA"/>
</dbReference>
<evidence type="ECO:0000313" key="3">
    <source>
        <dbReference type="Proteomes" id="UP001148018"/>
    </source>
</evidence>
<dbReference type="Proteomes" id="UP001148018">
    <property type="component" value="Unassembled WGS sequence"/>
</dbReference>
<accession>A0A9Q0I9V8</accession>
<evidence type="ECO:0000256" key="1">
    <source>
        <dbReference type="SAM" id="MobiDB-lite"/>
    </source>
</evidence>